<evidence type="ECO:0000313" key="3">
    <source>
        <dbReference type="Proteomes" id="UP001328107"/>
    </source>
</evidence>
<feature type="transmembrane region" description="Helical" evidence="1">
    <location>
        <begin position="161"/>
        <end position="179"/>
    </location>
</feature>
<dbReference type="EMBL" id="BTRK01000005">
    <property type="protein sequence ID" value="GMR51090.1"/>
    <property type="molecule type" value="Genomic_DNA"/>
</dbReference>
<organism evidence="2 3">
    <name type="scientific">Pristionchus mayeri</name>
    <dbReference type="NCBI Taxonomy" id="1317129"/>
    <lineage>
        <taxon>Eukaryota</taxon>
        <taxon>Metazoa</taxon>
        <taxon>Ecdysozoa</taxon>
        <taxon>Nematoda</taxon>
        <taxon>Chromadorea</taxon>
        <taxon>Rhabditida</taxon>
        <taxon>Rhabditina</taxon>
        <taxon>Diplogasteromorpha</taxon>
        <taxon>Diplogasteroidea</taxon>
        <taxon>Neodiplogasteridae</taxon>
        <taxon>Pristionchus</taxon>
    </lineage>
</organism>
<protein>
    <submittedName>
        <fullName evidence="2">Uncharacterized protein</fullName>
    </submittedName>
</protein>
<keyword evidence="3" id="KW-1185">Reference proteome</keyword>
<accession>A0AAN5I4I2</accession>
<evidence type="ECO:0000313" key="2">
    <source>
        <dbReference type="EMBL" id="GMR51090.1"/>
    </source>
</evidence>
<dbReference type="Proteomes" id="UP001328107">
    <property type="component" value="Unassembled WGS sequence"/>
</dbReference>
<gene>
    <name evidence="2" type="ORF">PMAYCL1PPCAC_21285</name>
</gene>
<keyword evidence="1" id="KW-1133">Transmembrane helix</keyword>
<dbReference type="AlphaFoldDB" id="A0AAN5I4I2"/>
<comment type="caution">
    <text evidence="2">The sequence shown here is derived from an EMBL/GenBank/DDBJ whole genome shotgun (WGS) entry which is preliminary data.</text>
</comment>
<reference evidence="3" key="1">
    <citation type="submission" date="2022-10" db="EMBL/GenBank/DDBJ databases">
        <title>Genome assembly of Pristionchus species.</title>
        <authorList>
            <person name="Yoshida K."/>
            <person name="Sommer R.J."/>
        </authorList>
    </citation>
    <scope>NUCLEOTIDE SEQUENCE [LARGE SCALE GENOMIC DNA]</scope>
    <source>
        <strain evidence="3">RS5460</strain>
    </source>
</reference>
<proteinExistence type="predicted"/>
<sequence length="226" mass="25964">MAVFIKFYDEDTSLSNLPAEVIRRIILMDKEDFSYTANELKLISPAWYNMVTDLQDSGELPQLEPTIERVYISAAVPRDDWRVEMHALLRQGWARLIEADKKSQWLRPRRGTHYEEGVFEVECEYSLIATRYNLWNILIGVGSTALVIATAVCYFFPQYGFILLTVTIVGIAAASLAIWERNDEKVTQGRFTRFFSPFSRIGTLVLEDFGSTHHEQRLSAALMKVL</sequence>
<name>A0AAN5I4I2_9BILA</name>
<keyword evidence="1" id="KW-0812">Transmembrane</keyword>
<feature type="transmembrane region" description="Helical" evidence="1">
    <location>
        <begin position="134"/>
        <end position="155"/>
    </location>
</feature>
<evidence type="ECO:0000256" key="1">
    <source>
        <dbReference type="SAM" id="Phobius"/>
    </source>
</evidence>
<keyword evidence="1" id="KW-0472">Membrane</keyword>